<evidence type="ECO:0000313" key="2">
    <source>
        <dbReference type="Proteomes" id="UP000237749"/>
    </source>
</evidence>
<name>A0A2S6HND7_9FIRM</name>
<accession>A0A2S6HND7</accession>
<comment type="caution">
    <text evidence="1">The sequence shown here is derived from an EMBL/GenBank/DDBJ whole genome shotgun (WGS) entry which is preliminary data.</text>
</comment>
<proteinExistence type="predicted"/>
<dbReference type="AlphaFoldDB" id="A0A2S6HND7"/>
<evidence type="ECO:0000313" key="1">
    <source>
        <dbReference type="EMBL" id="PPK79006.1"/>
    </source>
</evidence>
<dbReference type="Proteomes" id="UP000237749">
    <property type="component" value="Unassembled WGS sequence"/>
</dbReference>
<organism evidence="1 2">
    <name type="scientific">Lacrimispora xylanisolvens</name>
    <dbReference type="NCBI Taxonomy" id="384636"/>
    <lineage>
        <taxon>Bacteria</taxon>
        <taxon>Bacillati</taxon>
        <taxon>Bacillota</taxon>
        <taxon>Clostridia</taxon>
        <taxon>Lachnospirales</taxon>
        <taxon>Lachnospiraceae</taxon>
        <taxon>Lacrimispora</taxon>
    </lineage>
</organism>
<protein>
    <submittedName>
        <fullName evidence="1">Copper amine oxidase-like protein</fullName>
    </submittedName>
</protein>
<reference evidence="1 2" key="1">
    <citation type="submission" date="2018-02" db="EMBL/GenBank/DDBJ databases">
        <title>Genomic Encyclopedia of Archaeal and Bacterial Type Strains, Phase II (KMG-II): from individual species to whole genera.</title>
        <authorList>
            <person name="Goeker M."/>
        </authorList>
    </citation>
    <scope>NUCLEOTIDE SEQUENCE [LARGE SCALE GENOMIC DNA]</scope>
    <source>
        <strain evidence="1 2">DSM 3808</strain>
    </source>
</reference>
<gene>
    <name evidence="1" type="ORF">BXY41_112166</name>
</gene>
<sequence>MKKFDVKSLVAGIIIGTMGITTVYAATGIKSAALSNTKITLNGESLPLSKSLISVTMDNEQNESLYIPANELFEILGYSVNYDGANNTVNLILDNKRSQFL</sequence>
<keyword evidence="2" id="KW-1185">Reference proteome</keyword>
<dbReference type="RefSeq" id="WP_146088588.1">
    <property type="nucleotide sequence ID" value="NZ_PTJA01000012.1"/>
</dbReference>
<dbReference type="EMBL" id="PTJA01000012">
    <property type="protein sequence ID" value="PPK79006.1"/>
    <property type="molecule type" value="Genomic_DNA"/>
</dbReference>
<dbReference type="OrthoDB" id="9770467at2"/>